<dbReference type="InterPro" id="IPR006311">
    <property type="entry name" value="TAT_signal"/>
</dbReference>
<protein>
    <submittedName>
        <fullName evidence="5">Protocatechuate 3,4-dioxygenase</fullName>
    </submittedName>
</protein>
<dbReference type="PANTHER" id="PTHR33711:SF10">
    <property type="entry name" value="INTRADIOL RING-CLEAVAGE DIOXYGENASES DOMAIN-CONTAINING PROTEIN"/>
    <property type="match status" value="1"/>
</dbReference>
<evidence type="ECO:0000313" key="5">
    <source>
        <dbReference type="EMBL" id="MCL6683104.1"/>
    </source>
</evidence>
<dbReference type="Gene3D" id="2.60.130.10">
    <property type="entry name" value="Aromatic compound dioxygenase"/>
    <property type="match status" value="1"/>
</dbReference>
<keyword evidence="2" id="KW-0223">Dioxygenase</keyword>
<dbReference type="PROSITE" id="PS51318">
    <property type="entry name" value="TAT"/>
    <property type="match status" value="1"/>
</dbReference>
<evidence type="ECO:0000256" key="3">
    <source>
        <dbReference type="ARBA" id="ARBA00023002"/>
    </source>
</evidence>
<evidence type="ECO:0000256" key="1">
    <source>
        <dbReference type="ARBA" id="ARBA00007825"/>
    </source>
</evidence>
<keyword evidence="6" id="KW-1185">Reference proteome</keyword>
<dbReference type="InterPro" id="IPR039387">
    <property type="entry name" value="3_4-PCD"/>
</dbReference>
<proteinExistence type="inferred from homology"/>
<dbReference type="PROSITE" id="PS00083">
    <property type="entry name" value="INTRADIOL_DIOXYGENAS"/>
    <property type="match status" value="1"/>
</dbReference>
<reference evidence="5" key="1">
    <citation type="submission" date="2022-05" db="EMBL/GenBank/DDBJ databases">
        <authorList>
            <person name="Jo J.-H."/>
            <person name="Im W.-T."/>
        </authorList>
    </citation>
    <scope>NUCLEOTIDE SEQUENCE</scope>
    <source>
        <strain evidence="5">SE158</strain>
    </source>
</reference>
<gene>
    <name evidence="5" type="ORF">LZ536_04185</name>
</gene>
<comment type="caution">
    <text evidence="5">The sequence shown here is derived from an EMBL/GenBank/DDBJ whole genome shotgun (WGS) entry which is preliminary data.</text>
</comment>
<dbReference type="RefSeq" id="WP_249847048.1">
    <property type="nucleotide sequence ID" value="NZ_JAMGBD010000001.1"/>
</dbReference>
<evidence type="ECO:0000259" key="4">
    <source>
        <dbReference type="PROSITE" id="PS00083"/>
    </source>
</evidence>
<accession>A0ABT0RKD3</accession>
<dbReference type="InterPro" id="IPR050770">
    <property type="entry name" value="Intradiol_RC_Dioxygenase"/>
</dbReference>
<sequence length="212" mass="22791">MGQIHLSRRTFAGTGLASAGLVLATGARAFAERPLTAESPLGPFFPLSPPAESDADLTWLKGHSKRASGQVIEVTGRVLDEKGNPIAGARLDLWQANAAGRYAHPSDPAVAPLDPDFQGFASIVSDSKGDWRIVTIKPGSYDSPIGRRTPHIHFDIRGKIQRNIAQLYFPEEAKLNAGDMLYKGLGSEAGTSVAVRNTNDPNKYNWDIVLMG</sequence>
<name>A0ABT0RKD3_9SPHN</name>
<feature type="domain" description="Intradiol ring-cleavage dioxygenases" evidence="4">
    <location>
        <begin position="74"/>
        <end position="102"/>
    </location>
</feature>
<dbReference type="Proteomes" id="UP001165363">
    <property type="component" value="Unassembled WGS sequence"/>
</dbReference>
<evidence type="ECO:0000256" key="2">
    <source>
        <dbReference type="ARBA" id="ARBA00022964"/>
    </source>
</evidence>
<dbReference type="Pfam" id="PF00775">
    <property type="entry name" value="Dioxygenase_C"/>
    <property type="match status" value="1"/>
</dbReference>
<comment type="similarity">
    <text evidence="1">Belongs to the intradiol ring-cleavage dioxygenase family.</text>
</comment>
<dbReference type="InterPro" id="IPR015889">
    <property type="entry name" value="Intradiol_dOase_core"/>
</dbReference>
<evidence type="ECO:0000313" key="6">
    <source>
        <dbReference type="Proteomes" id="UP001165363"/>
    </source>
</evidence>
<dbReference type="SUPFAM" id="SSF49482">
    <property type="entry name" value="Aromatic compound dioxygenase"/>
    <property type="match status" value="1"/>
</dbReference>
<dbReference type="CDD" id="cd03459">
    <property type="entry name" value="3_4-PCD"/>
    <property type="match status" value="1"/>
</dbReference>
<dbReference type="PANTHER" id="PTHR33711">
    <property type="entry name" value="DIOXYGENASE, PUTATIVE (AFU_ORTHOLOGUE AFUA_2G02910)-RELATED"/>
    <property type="match status" value="1"/>
</dbReference>
<dbReference type="EMBL" id="JAMGBD010000001">
    <property type="protein sequence ID" value="MCL6683104.1"/>
    <property type="molecule type" value="Genomic_DNA"/>
</dbReference>
<keyword evidence="3" id="KW-0560">Oxidoreductase</keyword>
<organism evidence="5 6">
    <name type="scientific">Sphingomonas alba</name>
    <dbReference type="NCBI Taxonomy" id="2908208"/>
    <lineage>
        <taxon>Bacteria</taxon>
        <taxon>Pseudomonadati</taxon>
        <taxon>Pseudomonadota</taxon>
        <taxon>Alphaproteobacteria</taxon>
        <taxon>Sphingomonadales</taxon>
        <taxon>Sphingomonadaceae</taxon>
        <taxon>Sphingomonas</taxon>
    </lineage>
</organism>
<dbReference type="InterPro" id="IPR000627">
    <property type="entry name" value="Intradiol_dOase_C"/>
</dbReference>